<evidence type="ECO:0000259" key="2">
    <source>
        <dbReference type="Pfam" id="PF14104"/>
    </source>
</evidence>
<keyword evidence="4" id="KW-1185">Reference proteome</keyword>
<dbReference type="InterPro" id="IPR047654">
    <property type="entry name" value="IS1634_transpos"/>
</dbReference>
<dbReference type="PANTHER" id="PTHR34614">
    <property type="match status" value="1"/>
</dbReference>
<dbReference type="NCBIfam" id="NF033559">
    <property type="entry name" value="transpos_IS1634"/>
    <property type="match status" value="1"/>
</dbReference>
<dbReference type="InterPro" id="IPR025457">
    <property type="entry name" value="DUF4277"/>
</dbReference>
<gene>
    <name evidence="3" type="ORF">FRUB_02215</name>
</gene>
<dbReference type="OrthoDB" id="258922at2"/>
<dbReference type="Pfam" id="PF14104">
    <property type="entry name" value="DUF4277"/>
    <property type="match status" value="1"/>
</dbReference>
<organism evidence="3 4">
    <name type="scientific">Fimbriiglobus ruber</name>
    <dbReference type="NCBI Taxonomy" id="1908690"/>
    <lineage>
        <taxon>Bacteria</taxon>
        <taxon>Pseudomonadati</taxon>
        <taxon>Planctomycetota</taxon>
        <taxon>Planctomycetia</taxon>
        <taxon>Gemmatales</taxon>
        <taxon>Gemmataceae</taxon>
        <taxon>Fimbriiglobus</taxon>
    </lineage>
</organism>
<sequence length="392" mass="43958">MNAPTRFDTEVIGSLPILIAYLDRLKLAETIDRVVPWEGEIPLGTLTAVLVLNRLLNPKAMFRIEDWAQTSGVAAYYGLEPNQLNDDRLGRALERLATHTDTIQAPLVLQAVKAFALDVSQIHYDLTSIEFSGAYEPAVARATPSEGATPATSAPQPTYGRSKSGRKHVKQVQAGINVTGDGAVPVCHAAFDGHTAESTTHADNVRRLKEILPTSELLDIADTKRDTEENLWAIVDAKGTFLCGGAFNVGLQQRFLKHDRDLKPVTYWPKSQEKWAPDERDQYQAFELTERLGRIVDGNKQKHAYRVLFVWSESKERQEIQTRERHVAKIRAEFDAIQRNLNRDTLKDEKTILRRLEKAKGLYAEGSLFEYTLAGKQGSYTLTWGQNAMART</sequence>
<feature type="compositionally biased region" description="Polar residues" evidence="1">
    <location>
        <begin position="150"/>
        <end position="161"/>
    </location>
</feature>
<evidence type="ECO:0000313" key="4">
    <source>
        <dbReference type="Proteomes" id="UP000214646"/>
    </source>
</evidence>
<dbReference type="AlphaFoldDB" id="A0A225DTA3"/>
<dbReference type="PANTHER" id="PTHR34614:SF2">
    <property type="entry name" value="TRANSPOSASE IS4-LIKE DOMAIN-CONTAINING PROTEIN"/>
    <property type="match status" value="1"/>
</dbReference>
<evidence type="ECO:0000313" key="3">
    <source>
        <dbReference type="EMBL" id="OWK44283.1"/>
    </source>
</evidence>
<protein>
    <submittedName>
        <fullName evidence="3">Transposase</fullName>
    </submittedName>
</protein>
<accession>A0A225DTA3</accession>
<feature type="domain" description="DUF4277" evidence="2">
    <location>
        <begin position="9"/>
        <end position="99"/>
    </location>
</feature>
<feature type="region of interest" description="Disordered" evidence="1">
    <location>
        <begin position="142"/>
        <end position="166"/>
    </location>
</feature>
<reference evidence="4" key="1">
    <citation type="submission" date="2017-06" db="EMBL/GenBank/DDBJ databases">
        <title>Genome analysis of Fimbriiglobus ruber SP5, the first member of the order Planctomycetales with confirmed chitinolytic capability.</title>
        <authorList>
            <person name="Ravin N.V."/>
            <person name="Rakitin A.L."/>
            <person name="Ivanova A.A."/>
            <person name="Beletsky A.V."/>
            <person name="Kulichevskaya I.S."/>
            <person name="Mardanov A.V."/>
            <person name="Dedysh S.N."/>
        </authorList>
    </citation>
    <scope>NUCLEOTIDE SEQUENCE [LARGE SCALE GENOMIC DNA]</scope>
    <source>
        <strain evidence="4">SP5</strain>
    </source>
</reference>
<name>A0A225DTA3_9BACT</name>
<comment type="caution">
    <text evidence="3">The sequence shown here is derived from an EMBL/GenBank/DDBJ whole genome shotgun (WGS) entry which is preliminary data.</text>
</comment>
<dbReference type="EMBL" id="NIDE01000003">
    <property type="protein sequence ID" value="OWK44283.1"/>
    <property type="molecule type" value="Genomic_DNA"/>
</dbReference>
<proteinExistence type="predicted"/>
<dbReference type="Proteomes" id="UP000214646">
    <property type="component" value="Unassembled WGS sequence"/>
</dbReference>
<evidence type="ECO:0000256" key="1">
    <source>
        <dbReference type="SAM" id="MobiDB-lite"/>
    </source>
</evidence>
<dbReference type="RefSeq" id="WP_088253581.1">
    <property type="nucleotide sequence ID" value="NZ_NIDE01000003.1"/>
</dbReference>